<dbReference type="PANTHER" id="PTHR43764">
    <property type="entry name" value="MOLYBDENUM COFACTOR BIOSYNTHESIS"/>
    <property type="match status" value="1"/>
</dbReference>
<reference evidence="5" key="2">
    <citation type="submission" date="2020-01" db="EMBL/GenBank/DDBJ databases">
        <authorList>
            <person name="Hornung B."/>
        </authorList>
    </citation>
    <scope>NUCLEOTIDE SEQUENCE</scope>
    <source>
        <strain evidence="5">PacBioINE</strain>
    </source>
</reference>
<evidence type="ECO:0000256" key="1">
    <source>
        <dbReference type="ARBA" id="ARBA00003487"/>
    </source>
</evidence>
<dbReference type="GO" id="GO:0006777">
    <property type="term" value="P:Mo-molybdopterin cofactor biosynthetic process"/>
    <property type="evidence" value="ECO:0007669"/>
    <property type="project" value="UniProtKB-KW"/>
</dbReference>
<dbReference type="EC" id="2.7.7.75" evidence="6"/>
<keyword evidence="6" id="KW-0548">Nucleotidyltransferase</keyword>
<proteinExistence type="predicted"/>
<dbReference type="Gene3D" id="3.40.980.10">
    <property type="entry name" value="MoaB/Mog-like domain"/>
    <property type="match status" value="1"/>
</dbReference>
<name>A0A8S0WMR7_9FIRM</name>
<keyword evidence="3" id="KW-0501">Molybdenum cofactor biosynthesis</keyword>
<dbReference type="InterPro" id="IPR001453">
    <property type="entry name" value="MoaB/Mog_dom"/>
</dbReference>
<sequence length="167" mass="17702">MFRVGIITASDKGSRGEREDLSGAALRELVREIGAEVVEYAVLPDERTQLAATMRTWADELGLDLILTTGGTGFALRDVTPEATLEIADRIVPGIAEVMRAESLKATPKAMLSRAVSVLRKQTLIINMPGSPKAVRECWAAIAPALPHGIEILKGEAGECAAGPVQG</sequence>
<protein>
    <submittedName>
        <fullName evidence="6">Molybdenum cofactor synthesis protein</fullName>
        <ecNumber evidence="6">2.7.7.75</ecNumber>
    </submittedName>
    <submittedName>
        <fullName evidence="5">Probable molybdopterin binding domain protein</fullName>
    </submittedName>
</protein>
<dbReference type="KEGG" id="aacx:DEACI_1387"/>
<comment type="pathway">
    <text evidence="2">Cofactor biosynthesis; molybdopterin biosynthesis.</text>
</comment>
<dbReference type="GO" id="GO:0061598">
    <property type="term" value="F:molybdopterin adenylyltransferase activity"/>
    <property type="evidence" value="ECO:0007669"/>
    <property type="project" value="UniProtKB-EC"/>
</dbReference>
<dbReference type="AlphaFoldDB" id="A0A8S0WMR7"/>
<reference evidence="6" key="1">
    <citation type="submission" date="2014-11" db="EMBL/GenBank/DDBJ databases">
        <authorList>
            <person name="Hornung B.V."/>
        </authorList>
    </citation>
    <scope>NUCLEOTIDE SEQUENCE</scope>
    <source>
        <strain evidence="6">INE</strain>
    </source>
</reference>
<dbReference type="EMBL" id="LR746496">
    <property type="protein sequence ID" value="CAA7600734.1"/>
    <property type="molecule type" value="Genomic_DNA"/>
</dbReference>
<dbReference type="InterPro" id="IPR036425">
    <property type="entry name" value="MoaB/Mog-like_dom_sf"/>
</dbReference>
<gene>
    <name evidence="6" type="ORF">DEACI_0603</name>
    <name evidence="5" type="ORF">DEACI_1387</name>
</gene>
<dbReference type="Proteomes" id="UP000836597">
    <property type="component" value="Chromosome"/>
</dbReference>
<organism evidence="5">
    <name type="scientific">Acididesulfobacillus acetoxydans</name>
    <dbReference type="NCBI Taxonomy" id="1561005"/>
    <lineage>
        <taxon>Bacteria</taxon>
        <taxon>Bacillati</taxon>
        <taxon>Bacillota</taxon>
        <taxon>Clostridia</taxon>
        <taxon>Eubacteriales</taxon>
        <taxon>Peptococcaceae</taxon>
        <taxon>Acididesulfobacillus</taxon>
    </lineage>
</organism>
<dbReference type="Proteomes" id="UP001071230">
    <property type="component" value="Unassembled WGS sequence"/>
</dbReference>
<evidence type="ECO:0000259" key="4">
    <source>
        <dbReference type="SMART" id="SM00852"/>
    </source>
</evidence>
<dbReference type="SUPFAM" id="SSF53218">
    <property type="entry name" value="Molybdenum cofactor biosynthesis proteins"/>
    <property type="match status" value="1"/>
</dbReference>
<evidence type="ECO:0000313" key="6">
    <source>
        <dbReference type="EMBL" id="CEJ06157.1"/>
    </source>
</evidence>
<dbReference type="InterPro" id="IPR008284">
    <property type="entry name" value="MoCF_biosynth_CS"/>
</dbReference>
<dbReference type="PROSITE" id="PS01078">
    <property type="entry name" value="MOCF_BIOSYNTHESIS_1"/>
    <property type="match status" value="1"/>
</dbReference>
<dbReference type="RefSeq" id="WP_240984361.1">
    <property type="nucleotide sequence ID" value="NZ_CDGJ01000017.1"/>
</dbReference>
<accession>A0A8S0WMR7</accession>
<evidence type="ECO:0000313" key="7">
    <source>
        <dbReference type="Proteomes" id="UP001071230"/>
    </source>
</evidence>
<evidence type="ECO:0000256" key="3">
    <source>
        <dbReference type="ARBA" id="ARBA00023150"/>
    </source>
</evidence>
<feature type="domain" description="MoaB/Mog" evidence="4">
    <location>
        <begin position="5"/>
        <end position="149"/>
    </location>
</feature>
<dbReference type="PANTHER" id="PTHR43764:SF1">
    <property type="entry name" value="MOLYBDOPTERIN MOLYBDOTRANSFERASE"/>
    <property type="match status" value="1"/>
</dbReference>
<dbReference type="SMART" id="SM00852">
    <property type="entry name" value="MoCF_biosynth"/>
    <property type="match status" value="1"/>
</dbReference>
<keyword evidence="7" id="KW-1185">Reference proteome</keyword>
<comment type="function">
    <text evidence="1">May be involved in the biosynthesis of molybdopterin.</text>
</comment>
<keyword evidence="6" id="KW-0808">Transferase</keyword>
<dbReference type="CDD" id="cd00886">
    <property type="entry name" value="MogA_MoaB"/>
    <property type="match status" value="1"/>
</dbReference>
<dbReference type="InterPro" id="IPR051920">
    <property type="entry name" value="MPT_Adenylyltrnsfr/MoaC-Rel"/>
</dbReference>
<dbReference type="Pfam" id="PF00994">
    <property type="entry name" value="MoCF_biosynth"/>
    <property type="match status" value="1"/>
</dbReference>
<dbReference type="NCBIfam" id="TIGR00177">
    <property type="entry name" value="molyb_syn"/>
    <property type="match status" value="1"/>
</dbReference>
<evidence type="ECO:0000313" key="5">
    <source>
        <dbReference type="EMBL" id="CAA7600734.1"/>
    </source>
</evidence>
<evidence type="ECO:0000256" key="2">
    <source>
        <dbReference type="ARBA" id="ARBA00005046"/>
    </source>
</evidence>
<dbReference type="EMBL" id="CDGJ01000017">
    <property type="protein sequence ID" value="CEJ06157.1"/>
    <property type="molecule type" value="Genomic_DNA"/>
</dbReference>